<dbReference type="PANTHER" id="PTHR48104">
    <property type="entry name" value="METACASPASE-4"/>
    <property type="match status" value="1"/>
</dbReference>
<dbReference type="InterPro" id="IPR050452">
    <property type="entry name" value="Metacaspase"/>
</dbReference>
<dbReference type="PIRSF" id="PIRSF007398">
    <property type="entry name" value="Sll0148_caspase"/>
    <property type="match status" value="1"/>
</dbReference>
<dbReference type="Proteomes" id="UP000249354">
    <property type="component" value="Unassembled WGS sequence"/>
</dbReference>
<dbReference type="EMBL" id="QBMC01000079">
    <property type="protein sequence ID" value="PZO16549.1"/>
    <property type="molecule type" value="Genomic_DNA"/>
</dbReference>
<reference evidence="2 3" key="2">
    <citation type="submission" date="2018-06" db="EMBL/GenBank/DDBJ databases">
        <title>Metagenomic assembly of (sub)arctic Cyanobacteria and their associated microbiome from non-axenic cultures.</title>
        <authorList>
            <person name="Baurain D."/>
        </authorList>
    </citation>
    <scope>NUCLEOTIDE SEQUENCE [LARGE SCALE GENOMIC DNA]</scope>
    <source>
        <strain evidence="2">ULC129bin1</strain>
    </source>
</reference>
<dbReference type="Pfam" id="PF00656">
    <property type="entry name" value="Peptidase_C14"/>
    <property type="match status" value="1"/>
</dbReference>
<evidence type="ECO:0000313" key="3">
    <source>
        <dbReference type="Proteomes" id="UP000249354"/>
    </source>
</evidence>
<dbReference type="GO" id="GO:0006508">
    <property type="term" value="P:proteolysis"/>
    <property type="evidence" value="ECO:0007669"/>
    <property type="project" value="InterPro"/>
</dbReference>
<evidence type="ECO:0000259" key="1">
    <source>
        <dbReference type="Pfam" id="PF00656"/>
    </source>
</evidence>
<dbReference type="InterPro" id="IPR011600">
    <property type="entry name" value="Pept_C14_caspase"/>
</dbReference>
<dbReference type="Gene3D" id="3.40.50.1460">
    <property type="match status" value="1"/>
</dbReference>
<gene>
    <name evidence="2" type="ORF">DCF25_12380</name>
</gene>
<dbReference type="PROSITE" id="PS51318">
    <property type="entry name" value="TAT"/>
    <property type="match status" value="1"/>
</dbReference>
<proteinExistence type="predicted"/>
<dbReference type="GO" id="GO:0005737">
    <property type="term" value="C:cytoplasm"/>
    <property type="evidence" value="ECO:0007669"/>
    <property type="project" value="TreeGrafter"/>
</dbReference>
<dbReference type="AlphaFoldDB" id="A0A2W4UI97"/>
<protein>
    <recommendedName>
        <fullName evidence="1">Peptidase C14 caspase domain-containing protein</fullName>
    </recommendedName>
</protein>
<dbReference type="InterPro" id="IPR011189">
    <property type="entry name" value="UCP_caspase_lke"/>
</dbReference>
<comment type="caution">
    <text evidence="2">The sequence shown here is derived from an EMBL/GenBank/DDBJ whole genome shotgun (WGS) entry which is preliminary data.</text>
</comment>
<accession>A0A2W4UI97</accession>
<dbReference type="InterPro" id="IPR006311">
    <property type="entry name" value="TAT_signal"/>
</dbReference>
<organism evidence="2 3">
    <name type="scientific">Leptolyngbya foveolarum</name>
    <dbReference type="NCBI Taxonomy" id="47253"/>
    <lineage>
        <taxon>Bacteria</taxon>
        <taxon>Bacillati</taxon>
        <taxon>Cyanobacteriota</taxon>
        <taxon>Cyanophyceae</taxon>
        <taxon>Leptolyngbyales</taxon>
        <taxon>Leptolyngbyaceae</taxon>
        <taxon>Leptolyngbya group</taxon>
        <taxon>Leptolyngbya</taxon>
    </lineage>
</organism>
<feature type="domain" description="Peptidase C14 caspase" evidence="1">
    <location>
        <begin position="51"/>
        <end position="219"/>
    </location>
</feature>
<sequence length="770" mass="82625">MTLSRRALFQKTGAVVAALGLAELAIERGIPERADAYGQSLMRPFGQSSGRKLALLVGIDDYPNGVMAREHSGPRQLQGCATDVALQRELLIHRFGFFPADIVCLTNEQATRAGIYEAFFNHLYNQAQSGDVVVFHFSGYGAKVRFAESGKGGVSDDLEQDAEAGVVRSLVPFNGFLPNSNDVAVNDISEIELKSLLRQLKTQQVTTVIDAGFRDIPVPLSGGLRSRYRPEVAVGLRPSPFSLLADGRLAKESDPFPGTLLRGGTLEEAVLERPWDGFSAGAFTYVLTQYLWSAPDPLSAELALGRSQETLIRWGGSDQQPSGEGSATRLKKNAPIYNAALLEGARGSGFVQSVSRDGSKVTLWLGGLPPRVLKYLGSQSLLSCGDYPLRIQSHQGLTAQAKLEETTENSSQSPPAGIQLGASVLESVRVLPKDIKLIVALDSRLERIERVDATSALSALAFVNSTSGTDLPADCLLGKPVAKAAGTLVASNKLVTIGQSGTALEKPTEPPNELGYGLFSLTRSLIPGTLAQQEEAINPAVARLAPKLRALLALKLLRLSENRASSDLSVRITLEQVAPAEKLLMSRQTVQSVLLQKGSARSGKSSDAELFPQVAIGTRVRYRLFNEGDRPLYYTLFVVNPRERLSAFCPAVEGGNSQADNESGKDGIEQSAVAPGSSVAIPNPGLDWAVDSAVGPVETYVVCSTQPLRRTFEQLLETDPGGSGQRISPLPQPLTVIESLLADISQQDTTDKYRLNVADWATLNFTYEAV</sequence>
<dbReference type="GO" id="GO:0004197">
    <property type="term" value="F:cysteine-type endopeptidase activity"/>
    <property type="evidence" value="ECO:0007669"/>
    <property type="project" value="InterPro"/>
</dbReference>
<reference evidence="3" key="1">
    <citation type="submission" date="2018-04" db="EMBL/GenBank/DDBJ databases">
        <authorList>
            <person name="Cornet L."/>
        </authorList>
    </citation>
    <scope>NUCLEOTIDE SEQUENCE [LARGE SCALE GENOMIC DNA]</scope>
</reference>
<evidence type="ECO:0000313" key="2">
    <source>
        <dbReference type="EMBL" id="PZO16549.1"/>
    </source>
</evidence>
<dbReference type="PANTHER" id="PTHR48104:SF30">
    <property type="entry name" value="METACASPASE-1"/>
    <property type="match status" value="1"/>
</dbReference>
<name>A0A2W4UI97_9CYAN</name>